<feature type="region of interest" description="Disordered" evidence="1">
    <location>
        <begin position="43"/>
        <end position="65"/>
    </location>
</feature>
<evidence type="ECO:0000313" key="2">
    <source>
        <dbReference type="EMBL" id="PNF29555.1"/>
    </source>
</evidence>
<feature type="non-terminal residue" evidence="2">
    <location>
        <position position="1"/>
    </location>
</feature>
<dbReference type="AlphaFoldDB" id="A0A2J7QLT5"/>
<dbReference type="EMBL" id="NEVH01013241">
    <property type="protein sequence ID" value="PNF29555.1"/>
    <property type="molecule type" value="Genomic_DNA"/>
</dbReference>
<dbReference type="InterPro" id="IPR036397">
    <property type="entry name" value="RNaseH_sf"/>
</dbReference>
<gene>
    <name evidence="2" type="ORF">B7P43_G01919</name>
</gene>
<dbReference type="Gene3D" id="3.30.420.10">
    <property type="entry name" value="Ribonuclease H-like superfamily/Ribonuclease H"/>
    <property type="match status" value="1"/>
</dbReference>
<dbReference type="STRING" id="105785.A0A2J7QLT5"/>
<dbReference type="Proteomes" id="UP000235965">
    <property type="component" value="Unassembled WGS sequence"/>
</dbReference>
<organism evidence="2 3">
    <name type="scientific">Cryptotermes secundus</name>
    <dbReference type="NCBI Taxonomy" id="105785"/>
    <lineage>
        <taxon>Eukaryota</taxon>
        <taxon>Metazoa</taxon>
        <taxon>Ecdysozoa</taxon>
        <taxon>Arthropoda</taxon>
        <taxon>Hexapoda</taxon>
        <taxon>Insecta</taxon>
        <taxon>Pterygota</taxon>
        <taxon>Neoptera</taxon>
        <taxon>Polyneoptera</taxon>
        <taxon>Dictyoptera</taxon>
        <taxon>Blattodea</taxon>
        <taxon>Blattoidea</taxon>
        <taxon>Termitoidae</taxon>
        <taxon>Kalotermitidae</taxon>
        <taxon>Cryptotermitinae</taxon>
        <taxon>Cryptotermes</taxon>
    </lineage>
</organism>
<keyword evidence="3" id="KW-1185">Reference proteome</keyword>
<dbReference type="PANTHER" id="PTHR46060">
    <property type="entry name" value="MARINER MOS1 TRANSPOSASE-LIKE PROTEIN"/>
    <property type="match status" value="1"/>
</dbReference>
<proteinExistence type="predicted"/>
<dbReference type="PANTHER" id="PTHR46060:SF1">
    <property type="entry name" value="MARINER MOS1 TRANSPOSASE-LIKE PROTEIN"/>
    <property type="match status" value="1"/>
</dbReference>
<dbReference type="GO" id="GO:0003676">
    <property type="term" value="F:nucleic acid binding"/>
    <property type="evidence" value="ECO:0007669"/>
    <property type="project" value="InterPro"/>
</dbReference>
<sequence>IEFLCCENEAVGNIHKILKNVYGDDAVERSTVSRWARKLYGESGHANIRDSPRTGSPHTAQTPDNVQNVNDMVLEDRLVTVKETKQDVLVLHDNARPHVSQKTKDEITKRGWTTLPHSPHSTGVAPSDYRLFPSRNNI</sequence>
<reference evidence="2 3" key="1">
    <citation type="submission" date="2017-12" db="EMBL/GenBank/DDBJ databases">
        <title>Hemimetabolous genomes reveal molecular basis of termite eusociality.</title>
        <authorList>
            <person name="Harrison M.C."/>
            <person name="Jongepier E."/>
            <person name="Robertson H.M."/>
            <person name="Arning N."/>
            <person name="Bitard-Feildel T."/>
            <person name="Chao H."/>
            <person name="Childers C.P."/>
            <person name="Dinh H."/>
            <person name="Doddapaneni H."/>
            <person name="Dugan S."/>
            <person name="Gowin J."/>
            <person name="Greiner C."/>
            <person name="Han Y."/>
            <person name="Hu H."/>
            <person name="Hughes D.S.T."/>
            <person name="Huylmans A.-K."/>
            <person name="Kemena C."/>
            <person name="Kremer L.P.M."/>
            <person name="Lee S.L."/>
            <person name="Lopez-Ezquerra A."/>
            <person name="Mallet L."/>
            <person name="Monroy-Kuhn J.M."/>
            <person name="Moser A."/>
            <person name="Murali S.C."/>
            <person name="Muzny D.M."/>
            <person name="Otani S."/>
            <person name="Piulachs M.-D."/>
            <person name="Poelchau M."/>
            <person name="Qu J."/>
            <person name="Schaub F."/>
            <person name="Wada-Katsumata A."/>
            <person name="Worley K.C."/>
            <person name="Xie Q."/>
            <person name="Ylla G."/>
            <person name="Poulsen M."/>
            <person name="Gibbs R.A."/>
            <person name="Schal C."/>
            <person name="Richards S."/>
            <person name="Belles X."/>
            <person name="Korb J."/>
            <person name="Bornberg-Bauer E."/>
        </authorList>
    </citation>
    <scope>NUCLEOTIDE SEQUENCE [LARGE SCALE GENOMIC DNA]</scope>
    <source>
        <tissue evidence="2">Whole body</tissue>
    </source>
</reference>
<feature type="compositionally biased region" description="Polar residues" evidence="1">
    <location>
        <begin position="53"/>
        <end position="65"/>
    </location>
</feature>
<accession>A0A2J7QLT5</accession>
<name>A0A2J7QLT5_9NEOP</name>
<comment type="caution">
    <text evidence="2">The sequence shown here is derived from an EMBL/GenBank/DDBJ whole genome shotgun (WGS) entry which is preliminary data.</text>
</comment>
<dbReference type="InParanoid" id="A0A2J7QLT5"/>
<evidence type="ECO:0008006" key="4">
    <source>
        <dbReference type="Google" id="ProtNLM"/>
    </source>
</evidence>
<evidence type="ECO:0000313" key="3">
    <source>
        <dbReference type="Proteomes" id="UP000235965"/>
    </source>
</evidence>
<evidence type="ECO:0000256" key="1">
    <source>
        <dbReference type="SAM" id="MobiDB-lite"/>
    </source>
</evidence>
<protein>
    <recommendedName>
        <fullName evidence="4">Mos1 transposase HTH domain-containing protein</fullName>
    </recommendedName>
</protein>
<dbReference type="InterPro" id="IPR052709">
    <property type="entry name" value="Transposase-MT_Hybrid"/>
</dbReference>